<feature type="active site" description="Proton donor" evidence="5">
    <location>
        <position position="200"/>
    </location>
</feature>
<comment type="caution">
    <text evidence="8">The sequence shown here is derived from an EMBL/GenBank/DDBJ whole genome shotgun (WGS) entry which is preliminary data.</text>
</comment>
<dbReference type="PANTHER" id="PTHR43817">
    <property type="entry name" value="GLYCOSYL HYDROLASE"/>
    <property type="match status" value="1"/>
</dbReference>
<evidence type="ECO:0000313" key="8">
    <source>
        <dbReference type="EMBL" id="KAB1440059.1"/>
    </source>
</evidence>
<feature type="active site" description="Proton acceptor" evidence="5">
    <location>
        <position position="18"/>
    </location>
</feature>
<dbReference type="PIRSF" id="PIRSF025414">
    <property type="entry name" value="Alpha-L-arabinofuranosidase"/>
    <property type="match status" value="1"/>
</dbReference>
<dbReference type="GO" id="GO:0005975">
    <property type="term" value="P:carbohydrate metabolic process"/>
    <property type="evidence" value="ECO:0007669"/>
    <property type="project" value="InterPro"/>
</dbReference>
<evidence type="ECO:0000313" key="9">
    <source>
        <dbReference type="Proteomes" id="UP000461768"/>
    </source>
</evidence>
<dbReference type="InterPro" id="IPR006710">
    <property type="entry name" value="Glyco_hydro_43"/>
</dbReference>
<dbReference type="Proteomes" id="UP000461768">
    <property type="component" value="Unassembled WGS sequence"/>
</dbReference>
<organism evidence="8 9">
    <name type="scientific">Candidatus Galacturonatibacter soehngenii</name>
    <dbReference type="NCBI Taxonomy" id="2307010"/>
    <lineage>
        <taxon>Bacteria</taxon>
        <taxon>Bacillati</taxon>
        <taxon>Bacillota</taxon>
        <taxon>Clostridia</taxon>
        <taxon>Lachnospirales</taxon>
        <taxon>Lachnospiraceae</taxon>
        <taxon>Candidatus Galacturonatibacter</taxon>
    </lineage>
</organism>
<feature type="site" description="Important for catalytic activity, responsible for pKa modulation of the active site Glu and correct orientation of both the proton donor and substrate" evidence="6">
    <location>
        <position position="139"/>
    </location>
</feature>
<dbReference type="SUPFAM" id="SSF75005">
    <property type="entry name" value="Arabinanase/levansucrase/invertase"/>
    <property type="match status" value="1"/>
</dbReference>
<comment type="similarity">
    <text evidence="1 7">Belongs to the glycosyl hydrolase 43 family.</text>
</comment>
<dbReference type="InterPro" id="IPR016828">
    <property type="entry name" value="Alpha-L-arabinofuranosidase"/>
</dbReference>
<keyword evidence="9" id="KW-1185">Reference proteome</keyword>
<dbReference type="OrthoDB" id="273314at2"/>
<reference evidence="8 9" key="2">
    <citation type="submission" date="2020-02" db="EMBL/GenBank/DDBJ databases">
        <title>Candidatus Galacturonibacter soehngenii shows hetero-acetogenic catabolism of galacturonic acid but lacks a canonical carbon monoxide dehydrogenase/acetyl-CoA synthase complex.</title>
        <authorList>
            <person name="Diender M."/>
            <person name="Stouten G.R."/>
            <person name="Petersen J.F."/>
            <person name="Nielsen P.H."/>
            <person name="Dueholm M.S."/>
            <person name="Pronk J.T."/>
            <person name="Van Loosdrecht M.C.M."/>
        </authorList>
    </citation>
    <scope>NUCLEOTIDE SEQUENCE [LARGE SCALE GENOMIC DNA]</scope>
    <source>
        <strain evidence="8">GalUA</strain>
    </source>
</reference>
<reference evidence="8 9" key="1">
    <citation type="submission" date="2019-09" db="EMBL/GenBank/DDBJ databases">
        <authorList>
            <person name="Valk L.C."/>
        </authorList>
    </citation>
    <scope>NUCLEOTIDE SEQUENCE [LARGE SCALE GENOMIC DNA]</scope>
    <source>
        <strain evidence="8">GalUA</strain>
    </source>
</reference>
<dbReference type="GO" id="GO:0004553">
    <property type="term" value="F:hydrolase activity, hydrolyzing O-glycosyl compounds"/>
    <property type="evidence" value="ECO:0007669"/>
    <property type="project" value="InterPro"/>
</dbReference>
<evidence type="ECO:0000256" key="6">
    <source>
        <dbReference type="PIRSR" id="PIRSR606710-2"/>
    </source>
</evidence>
<dbReference type="Gene3D" id="2.115.10.20">
    <property type="entry name" value="Glycosyl hydrolase domain, family 43"/>
    <property type="match status" value="1"/>
</dbReference>
<evidence type="ECO:0000256" key="7">
    <source>
        <dbReference type="RuleBase" id="RU361187"/>
    </source>
</evidence>
<evidence type="ECO:0000256" key="1">
    <source>
        <dbReference type="ARBA" id="ARBA00009865"/>
    </source>
</evidence>
<evidence type="ECO:0000256" key="2">
    <source>
        <dbReference type="ARBA" id="ARBA00022729"/>
    </source>
</evidence>
<evidence type="ECO:0000256" key="3">
    <source>
        <dbReference type="ARBA" id="ARBA00022801"/>
    </source>
</evidence>
<accession>A0A7V7QMY1</accession>
<protein>
    <submittedName>
        <fullName evidence="8">Family 43 glycosylhydrolase</fullName>
    </submittedName>
</protein>
<dbReference type="AlphaFoldDB" id="A0A7V7QMY1"/>
<dbReference type="RefSeq" id="WP_151143275.1">
    <property type="nucleotide sequence ID" value="NZ_WAGX01000004.1"/>
</dbReference>
<dbReference type="Pfam" id="PF04616">
    <property type="entry name" value="Glyco_hydro_43"/>
    <property type="match status" value="1"/>
</dbReference>
<proteinExistence type="inferred from homology"/>
<keyword evidence="3 7" id="KW-0378">Hydrolase</keyword>
<sequence length="317" mass="36890">MNSQELKYNEPWILQRADPYVLKHSDGYYYFTASVPAYDRIIIRRSKTLAGLKEASEHTIWIKHEKGNMGSHIWAPEIHYIKNRWYIYFAAGDADDVWRIRPYVLTCKDQDPVTGQWEELGMMQSADGDPFSFEGFSLDATVFEHKEELYFVWAEKVGVKSQISNLYIAKMEHPWKLKTVQVLLTTPDYEWERVGFWVNEGPFVIKKENKIFLTFSASATGACYCIGMLEADGNLDLLDPLSWMKYQEPVLQSNPAKKIFGPGHNCFTVDEEGNDIMVYHARVTDQIVGDPLNDPNRHTMFMKLKWDKENKPIFDFN</sequence>
<evidence type="ECO:0000256" key="5">
    <source>
        <dbReference type="PIRSR" id="PIRSR606710-1"/>
    </source>
</evidence>
<gene>
    <name evidence="8" type="ORF">F7O84_06680</name>
</gene>
<dbReference type="EMBL" id="WAGX01000004">
    <property type="protein sequence ID" value="KAB1440059.1"/>
    <property type="molecule type" value="Genomic_DNA"/>
</dbReference>
<keyword evidence="4 7" id="KW-0326">Glycosidase</keyword>
<dbReference type="InterPro" id="IPR023296">
    <property type="entry name" value="Glyco_hydro_beta-prop_sf"/>
</dbReference>
<evidence type="ECO:0000256" key="4">
    <source>
        <dbReference type="ARBA" id="ARBA00023295"/>
    </source>
</evidence>
<dbReference type="PANTHER" id="PTHR43817:SF1">
    <property type="entry name" value="HYDROLASE, FAMILY 43, PUTATIVE (AFU_ORTHOLOGUE AFUA_3G01660)-RELATED"/>
    <property type="match status" value="1"/>
</dbReference>
<keyword evidence="2" id="KW-0732">Signal</keyword>
<name>A0A7V7QMY1_9FIRM</name>